<dbReference type="CDD" id="cd08563">
    <property type="entry name" value="GDPD_TtGDE_like"/>
    <property type="match status" value="1"/>
</dbReference>
<dbReference type="SUPFAM" id="SSF51695">
    <property type="entry name" value="PLC-like phosphodiesterases"/>
    <property type="match status" value="1"/>
</dbReference>
<dbReference type="PROSITE" id="PS51704">
    <property type="entry name" value="GP_PDE"/>
    <property type="match status" value="1"/>
</dbReference>
<evidence type="ECO:0000259" key="1">
    <source>
        <dbReference type="PROSITE" id="PS51704"/>
    </source>
</evidence>
<comment type="caution">
    <text evidence="2">The sequence shown here is derived from an EMBL/GenBank/DDBJ whole genome shotgun (WGS) entry which is preliminary data.</text>
</comment>
<proteinExistence type="predicted"/>
<dbReference type="InterPro" id="IPR017946">
    <property type="entry name" value="PLC-like_Pdiesterase_TIM-brl"/>
</dbReference>
<dbReference type="InterPro" id="IPR030395">
    <property type="entry name" value="GP_PDE_dom"/>
</dbReference>
<dbReference type="GO" id="GO:0006629">
    <property type="term" value="P:lipid metabolic process"/>
    <property type="evidence" value="ECO:0007669"/>
    <property type="project" value="InterPro"/>
</dbReference>
<gene>
    <name evidence="2" type="ORF">LKD32_09280</name>
</gene>
<dbReference type="Gene3D" id="3.20.20.190">
    <property type="entry name" value="Phosphatidylinositol (PI) phosphodiesterase"/>
    <property type="match status" value="1"/>
</dbReference>
<dbReference type="PANTHER" id="PTHR46211:SF1">
    <property type="entry name" value="GLYCEROPHOSPHODIESTER PHOSPHODIESTERASE, CYTOPLASMIC"/>
    <property type="match status" value="1"/>
</dbReference>
<dbReference type="RefSeq" id="WP_177977989.1">
    <property type="nucleotide sequence ID" value="NZ_JAJEPU010000024.1"/>
</dbReference>
<dbReference type="AlphaFoldDB" id="A0AAE3DLG1"/>
<protein>
    <submittedName>
        <fullName evidence="2">Glycerophosphodiester phosphodiesterase</fullName>
    </submittedName>
</protein>
<dbReference type="Pfam" id="PF03009">
    <property type="entry name" value="GDPD"/>
    <property type="match status" value="1"/>
</dbReference>
<dbReference type="GO" id="GO:0008081">
    <property type="term" value="F:phosphoric diester hydrolase activity"/>
    <property type="evidence" value="ECO:0007669"/>
    <property type="project" value="InterPro"/>
</dbReference>
<dbReference type="PANTHER" id="PTHR46211">
    <property type="entry name" value="GLYCEROPHOSPHORYL DIESTER PHOSPHODIESTERASE"/>
    <property type="match status" value="1"/>
</dbReference>
<name>A0AAE3DLG1_9FIRM</name>
<keyword evidence="3" id="KW-1185">Reference proteome</keyword>
<organism evidence="2 3">
    <name type="scientific">Brotaphodocola catenula</name>
    <dbReference type="NCBI Taxonomy" id="2885361"/>
    <lineage>
        <taxon>Bacteria</taxon>
        <taxon>Bacillati</taxon>
        <taxon>Bacillota</taxon>
        <taxon>Clostridia</taxon>
        <taxon>Lachnospirales</taxon>
        <taxon>Lachnospiraceae</taxon>
        <taxon>Brotaphodocola</taxon>
    </lineage>
</organism>
<evidence type="ECO:0000313" key="2">
    <source>
        <dbReference type="EMBL" id="MCC2165061.1"/>
    </source>
</evidence>
<dbReference type="EMBL" id="JAJEPU010000024">
    <property type="protein sequence ID" value="MCC2165061.1"/>
    <property type="molecule type" value="Genomic_DNA"/>
</dbReference>
<feature type="domain" description="GP-PDE" evidence="1">
    <location>
        <begin position="1"/>
        <end position="238"/>
    </location>
</feature>
<sequence>MKVYAHRGYSGRYPENTMLAFKEAGKLGVDGIELDVQLTKDGEVVVIHDEKIDRTTDGTGYVRDYTLQELKKFNAAQIWNGKYGFQEIPTFEEYCAWAKDQSLVTNVEIKSGVFYYAELEEKTLALVKKYGLEDRIIFSSFNHTSVFLLRKLAPEIPGGALVEHEGLGNAGYYCKKYDMQCYHPGYKGLTEEEVKICHENGIDVNVWTVNDMATLEQLWDWKCEGVISNYPDVCKRYVDSKASEQ</sequence>
<reference evidence="2" key="1">
    <citation type="submission" date="2021-10" db="EMBL/GenBank/DDBJ databases">
        <title>Anaerobic single-cell dispensing facilitates the cultivation of human gut bacteria.</title>
        <authorList>
            <person name="Afrizal A."/>
        </authorList>
    </citation>
    <scope>NUCLEOTIDE SEQUENCE</scope>
    <source>
        <strain evidence="2">CLA-AA-H274</strain>
    </source>
</reference>
<dbReference type="Proteomes" id="UP001198962">
    <property type="component" value="Unassembled WGS sequence"/>
</dbReference>
<accession>A0AAE3DLG1</accession>
<evidence type="ECO:0000313" key="3">
    <source>
        <dbReference type="Proteomes" id="UP001198962"/>
    </source>
</evidence>